<dbReference type="CDD" id="cd03801">
    <property type="entry name" value="GT4_PimA-like"/>
    <property type="match status" value="1"/>
</dbReference>
<feature type="domain" description="Glycosyltransferase subfamily 4-like N-terminal" evidence="2">
    <location>
        <begin position="15"/>
        <end position="206"/>
    </location>
</feature>
<dbReference type="PANTHER" id="PTHR45947:SF3">
    <property type="entry name" value="SULFOQUINOVOSYL TRANSFERASE SQD2"/>
    <property type="match status" value="1"/>
</dbReference>
<dbReference type="SUPFAM" id="SSF53756">
    <property type="entry name" value="UDP-Glycosyltransferase/glycogen phosphorylase"/>
    <property type="match status" value="1"/>
</dbReference>
<dbReference type="Proteomes" id="UP000316330">
    <property type="component" value="Unassembled WGS sequence"/>
</dbReference>
<dbReference type="GO" id="GO:0016757">
    <property type="term" value="F:glycosyltransferase activity"/>
    <property type="evidence" value="ECO:0007669"/>
    <property type="project" value="InterPro"/>
</dbReference>
<proteinExistence type="predicted"/>
<dbReference type="EMBL" id="VNJJ01000003">
    <property type="protein sequence ID" value="TVY02158.1"/>
    <property type="molecule type" value="Genomic_DNA"/>
</dbReference>
<sequence>MKILLATYWYVPHLGGVWSVMLQLGEKLRSLGHEVDYLGYGDEAGSFVYIVNKNQRIQTNKLLPMLQTMLNESLYPAIHKNALVKYTEFRRYAYELAVAYLGLESYDVIHTQDVISTACINRIRPARTALVATLHGCVAHDIRLQLKTIHKSPTSQLAREYFDRLEHTGASSAEVTIVANDWMRKNLTDDFHVDENKIKKYHYGYDIHTFLQRMAEKPTMKRPEGKKVILYAGRIVQLKGLDVLIEALGKLKKKRDKWVCWIIGEGNRKTDLRIQAKLLGLQDDVVFMDKRDDIPSLLTQVDIFVQPSLIENQSLAVIEAQLAAKAIIASDAGGLPEMIKDGVTGLLVPVGNADKLYRGLERLLSDRLLRNKLGDNAKHWAMSHWSLDKLTNNIIGTYKSAIEERRSNANA</sequence>
<dbReference type="RefSeq" id="WP_144699771.1">
    <property type="nucleotide sequence ID" value="NZ_VNJJ01000003.1"/>
</dbReference>
<dbReference type="Gene3D" id="3.40.50.2000">
    <property type="entry name" value="Glycogen Phosphorylase B"/>
    <property type="match status" value="2"/>
</dbReference>
<evidence type="ECO:0000259" key="2">
    <source>
        <dbReference type="Pfam" id="PF13439"/>
    </source>
</evidence>
<dbReference type="AlphaFoldDB" id="A0A559JQL7"/>
<organism evidence="3 4">
    <name type="scientific">Cohnella terricola</name>
    <dbReference type="NCBI Taxonomy" id="1289167"/>
    <lineage>
        <taxon>Bacteria</taxon>
        <taxon>Bacillati</taxon>
        <taxon>Bacillota</taxon>
        <taxon>Bacilli</taxon>
        <taxon>Bacillales</taxon>
        <taxon>Paenibacillaceae</taxon>
        <taxon>Cohnella</taxon>
    </lineage>
</organism>
<evidence type="ECO:0000313" key="3">
    <source>
        <dbReference type="EMBL" id="TVY02158.1"/>
    </source>
</evidence>
<dbReference type="PANTHER" id="PTHR45947">
    <property type="entry name" value="SULFOQUINOVOSYL TRANSFERASE SQD2"/>
    <property type="match status" value="1"/>
</dbReference>
<gene>
    <name evidence="3" type="ORF">FPZ45_06870</name>
</gene>
<keyword evidence="4" id="KW-1185">Reference proteome</keyword>
<dbReference type="Pfam" id="PF00534">
    <property type="entry name" value="Glycos_transf_1"/>
    <property type="match status" value="1"/>
</dbReference>
<reference evidence="3 4" key="1">
    <citation type="submission" date="2019-07" db="EMBL/GenBank/DDBJ databases">
        <authorList>
            <person name="Kim J."/>
        </authorList>
    </citation>
    <scope>NUCLEOTIDE SEQUENCE [LARGE SCALE GENOMIC DNA]</scope>
    <source>
        <strain evidence="3 4">G13</strain>
    </source>
</reference>
<dbReference type="OrthoDB" id="9815550at2"/>
<dbReference type="Pfam" id="PF13439">
    <property type="entry name" value="Glyco_transf_4"/>
    <property type="match status" value="1"/>
</dbReference>
<feature type="domain" description="Glycosyl transferase family 1" evidence="1">
    <location>
        <begin position="219"/>
        <end position="380"/>
    </location>
</feature>
<dbReference type="InterPro" id="IPR028098">
    <property type="entry name" value="Glyco_trans_4-like_N"/>
</dbReference>
<protein>
    <submittedName>
        <fullName evidence="3">Glycosyltransferase family 4 protein</fullName>
    </submittedName>
</protein>
<accession>A0A559JQL7</accession>
<dbReference type="InterPro" id="IPR001296">
    <property type="entry name" value="Glyco_trans_1"/>
</dbReference>
<dbReference type="InterPro" id="IPR050194">
    <property type="entry name" value="Glycosyltransferase_grp1"/>
</dbReference>
<evidence type="ECO:0000259" key="1">
    <source>
        <dbReference type="Pfam" id="PF00534"/>
    </source>
</evidence>
<evidence type="ECO:0000313" key="4">
    <source>
        <dbReference type="Proteomes" id="UP000316330"/>
    </source>
</evidence>
<comment type="caution">
    <text evidence="3">The sequence shown here is derived from an EMBL/GenBank/DDBJ whole genome shotgun (WGS) entry which is preliminary data.</text>
</comment>
<keyword evidence="3" id="KW-0808">Transferase</keyword>
<name>A0A559JQL7_9BACL</name>